<dbReference type="Pfam" id="PF00172">
    <property type="entry name" value="Zn_clus"/>
    <property type="match status" value="1"/>
</dbReference>
<dbReference type="InterPro" id="IPR036864">
    <property type="entry name" value="Zn2-C6_fun-type_DNA-bd_sf"/>
</dbReference>
<keyword evidence="2" id="KW-0175">Coiled coil</keyword>
<dbReference type="CDD" id="cd12148">
    <property type="entry name" value="fungal_TF_MHR"/>
    <property type="match status" value="1"/>
</dbReference>
<protein>
    <recommendedName>
        <fullName evidence="4">Zn(2)-C6 fungal-type domain-containing protein</fullName>
    </recommendedName>
</protein>
<dbReference type="Gene3D" id="4.10.240.10">
    <property type="entry name" value="Zn(2)-C6 fungal-type DNA-binding domain"/>
    <property type="match status" value="1"/>
</dbReference>
<organism evidence="5 6">
    <name type="scientific">Neodothiora populina</name>
    <dbReference type="NCBI Taxonomy" id="2781224"/>
    <lineage>
        <taxon>Eukaryota</taxon>
        <taxon>Fungi</taxon>
        <taxon>Dikarya</taxon>
        <taxon>Ascomycota</taxon>
        <taxon>Pezizomycotina</taxon>
        <taxon>Dothideomycetes</taxon>
        <taxon>Dothideomycetidae</taxon>
        <taxon>Dothideales</taxon>
        <taxon>Dothioraceae</taxon>
        <taxon>Neodothiora</taxon>
    </lineage>
</organism>
<evidence type="ECO:0000313" key="5">
    <source>
        <dbReference type="EMBL" id="KAL1297735.1"/>
    </source>
</evidence>
<dbReference type="SMART" id="SM00066">
    <property type="entry name" value="GAL4"/>
    <property type="match status" value="1"/>
</dbReference>
<dbReference type="PROSITE" id="PS00463">
    <property type="entry name" value="ZN2_CY6_FUNGAL_1"/>
    <property type="match status" value="1"/>
</dbReference>
<evidence type="ECO:0000313" key="6">
    <source>
        <dbReference type="Proteomes" id="UP001562354"/>
    </source>
</evidence>
<comment type="caution">
    <text evidence="5">The sequence shown here is derived from an EMBL/GenBank/DDBJ whole genome shotgun (WGS) entry which is preliminary data.</text>
</comment>
<dbReference type="InterPro" id="IPR001138">
    <property type="entry name" value="Zn2Cys6_DnaBD"/>
</dbReference>
<proteinExistence type="predicted"/>
<feature type="region of interest" description="Disordered" evidence="3">
    <location>
        <begin position="1"/>
        <end position="35"/>
    </location>
</feature>
<feature type="coiled-coil region" evidence="2">
    <location>
        <begin position="78"/>
        <end position="105"/>
    </location>
</feature>
<reference evidence="5 6" key="1">
    <citation type="submission" date="2024-07" db="EMBL/GenBank/DDBJ databases">
        <title>Draft sequence of the Neodothiora populina.</title>
        <authorList>
            <person name="Drown D.D."/>
            <person name="Schuette U.S."/>
            <person name="Buechlein A.B."/>
            <person name="Rusch D.R."/>
            <person name="Winton L.W."/>
            <person name="Adams G.A."/>
        </authorList>
    </citation>
    <scope>NUCLEOTIDE SEQUENCE [LARGE SCALE GENOMIC DNA]</scope>
    <source>
        <strain evidence="5 6">CPC 39397</strain>
    </source>
</reference>
<evidence type="ECO:0000256" key="3">
    <source>
        <dbReference type="SAM" id="MobiDB-lite"/>
    </source>
</evidence>
<accession>A0ABR3P522</accession>
<evidence type="ECO:0000256" key="2">
    <source>
        <dbReference type="SAM" id="Coils"/>
    </source>
</evidence>
<feature type="compositionally biased region" description="Low complexity" evidence="3">
    <location>
        <begin position="12"/>
        <end position="23"/>
    </location>
</feature>
<dbReference type="PROSITE" id="PS50048">
    <property type="entry name" value="ZN2_CY6_FUNGAL_2"/>
    <property type="match status" value="1"/>
</dbReference>
<keyword evidence="1" id="KW-0539">Nucleus</keyword>
<evidence type="ECO:0000259" key="4">
    <source>
        <dbReference type="PROSITE" id="PS50048"/>
    </source>
</evidence>
<feature type="domain" description="Zn(2)-C6 fungal-type" evidence="4">
    <location>
        <begin position="39"/>
        <end position="69"/>
    </location>
</feature>
<gene>
    <name evidence="5" type="ORF">AAFC00_006274</name>
</gene>
<name>A0ABR3P522_9PEZI</name>
<dbReference type="CDD" id="cd00067">
    <property type="entry name" value="GAL4"/>
    <property type="match status" value="1"/>
</dbReference>
<sequence>MSAVTPNALGDSSSDPSASSSHSQLPRNEQKKRRQVTVACNECRKRKVKCDGLRPSCTPCHSRNLVCFYEADPDATPIVALKRKYDQLHQQLQDSEEVLDMLRSRPEHEAAAILQRIRSRDLASALATIRDGDILMPQRSYPLGHPAPRSRVPTATETVIDAQRPTSSSALQPMESDIPDPFTADGGTGNIHSDISRFGPKNHSILDRPDSSGDTRRLSQAVNGHFAREMGTGPWSPRSQQHTQSEVVLYDDRLRGVKASNWTSVIIEDTCFANIISSFLIWDHPPWRLFDEDMFIEDMVTGRTNYCSRLLVNAVLAYGCQNYAAVDPSKEALGSFFFVEADQLWRLEEGKESLACIAASGLLHGLHTCRGKDKVGLTYLVQGVRMAQDMGLFRKKTAAEIYDVNQPQLRHGRAVVAWGLYAYVVSHSMYMHRDSLIRTPPPVPIPGVYPMLESVPVPVFRDSWQLSETFDAACRLWVIVKDLLPLYYKEDEPIQAETNGLTEAVVLLHRRLQDWGDSLPQKVRMTEDALPHIVNLHMQYHCVIAELFRPFIGMTPQASPRVCAGFPDGPATISMQQLRSLVYQYISRYSTPPVSVTVLSSILCVAYAAIIRLNDQEWRFAFNLCIRFLGELVEYFPVSRFILQGIYHSAERTRTVMPPEARSVFDYYNGKINRIQAHEVESSYPVDLNLLQTDLEAARLSNLIRGTGEISLEGN</sequence>
<dbReference type="InterPro" id="IPR053187">
    <property type="entry name" value="Notoamide_regulator"/>
</dbReference>
<feature type="region of interest" description="Disordered" evidence="3">
    <location>
        <begin position="183"/>
        <end position="217"/>
    </location>
</feature>
<dbReference type="EMBL" id="JBFMKM010000014">
    <property type="protein sequence ID" value="KAL1297735.1"/>
    <property type="molecule type" value="Genomic_DNA"/>
</dbReference>
<dbReference type="RefSeq" id="XP_069197417.1">
    <property type="nucleotide sequence ID" value="XM_069346207.1"/>
</dbReference>
<dbReference type="SUPFAM" id="SSF57701">
    <property type="entry name" value="Zn2/Cys6 DNA-binding domain"/>
    <property type="match status" value="1"/>
</dbReference>
<dbReference type="PANTHER" id="PTHR47256">
    <property type="entry name" value="ZN(II)2CYS6 TRANSCRIPTION FACTOR (EUROFUNG)-RELATED"/>
    <property type="match status" value="1"/>
</dbReference>
<dbReference type="Proteomes" id="UP001562354">
    <property type="component" value="Unassembled WGS sequence"/>
</dbReference>
<evidence type="ECO:0000256" key="1">
    <source>
        <dbReference type="ARBA" id="ARBA00023242"/>
    </source>
</evidence>
<keyword evidence="6" id="KW-1185">Reference proteome</keyword>
<dbReference type="PANTHER" id="PTHR47256:SF1">
    <property type="entry name" value="ZN(II)2CYS6 TRANSCRIPTION FACTOR (EUROFUNG)"/>
    <property type="match status" value="1"/>
</dbReference>
<dbReference type="GeneID" id="95979973"/>
<feature type="compositionally biased region" description="Basic and acidic residues" evidence="3">
    <location>
        <begin position="204"/>
        <end position="217"/>
    </location>
</feature>